<keyword evidence="2" id="KW-1185">Reference proteome</keyword>
<dbReference type="GO" id="GO:0072686">
    <property type="term" value="C:mitotic spindle"/>
    <property type="evidence" value="ECO:0007669"/>
    <property type="project" value="InterPro"/>
</dbReference>
<accession>A0A545TZM0</accession>
<evidence type="ECO:0000313" key="1">
    <source>
        <dbReference type="EMBL" id="TQV82633.1"/>
    </source>
</evidence>
<protein>
    <submittedName>
        <fullName evidence="1">Uncharacterized protein</fullName>
    </submittedName>
</protein>
<dbReference type="AlphaFoldDB" id="A0A545TZM0"/>
<organism evidence="1 2">
    <name type="scientific">Exilibacterium tricleocarpae</name>
    <dbReference type="NCBI Taxonomy" id="2591008"/>
    <lineage>
        <taxon>Bacteria</taxon>
        <taxon>Pseudomonadati</taxon>
        <taxon>Pseudomonadota</taxon>
        <taxon>Gammaproteobacteria</taxon>
        <taxon>Cellvibrionales</taxon>
        <taxon>Cellvibrionaceae</taxon>
        <taxon>Exilibacterium</taxon>
    </lineage>
</organism>
<dbReference type="Pfam" id="PF08655">
    <property type="entry name" value="DASH_Ask1"/>
    <property type="match status" value="1"/>
</dbReference>
<reference evidence="1 2" key="1">
    <citation type="submission" date="2019-06" db="EMBL/GenBank/DDBJ databases">
        <title>Whole genome sequence for Cellvibrionaceae sp. R142.</title>
        <authorList>
            <person name="Wang G."/>
        </authorList>
    </citation>
    <scope>NUCLEOTIDE SEQUENCE [LARGE SCALE GENOMIC DNA]</scope>
    <source>
        <strain evidence="1 2">R142</strain>
    </source>
</reference>
<evidence type="ECO:0000313" key="2">
    <source>
        <dbReference type="Proteomes" id="UP000319732"/>
    </source>
</evidence>
<gene>
    <name evidence="1" type="ORF">FKG94_07855</name>
</gene>
<dbReference type="EMBL" id="VHSG01000007">
    <property type="protein sequence ID" value="TQV82633.1"/>
    <property type="molecule type" value="Genomic_DNA"/>
</dbReference>
<proteinExistence type="predicted"/>
<dbReference type="Proteomes" id="UP000319732">
    <property type="component" value="Unassembled WGS sequence"/>
</dbReference>
<sequence length="48" mass="5429">MALNILESQVLPRIARHGTNYGKAMSCCAFWQDAFQLGQVLQPPLPWQ</sequence>
<comment type="caution">
    <text evidence="1">The sequence shown here is derived from an EMBL/GenBank/DDBJ whole genome shotgun (WGS) entry which is preliminary data.</text>
</comment>
<name>A0A545TZM0_9GAMM</name>
<dbReference type="InterPro" id="IPR013964">
    <property type="entry name" value="DASH_Ask1"/>
</dbReference>